<dbReference type="EC" id="3.1.26.5" evidence="8"/>
<evidence type="ECO:0000256" key="3">
    <source>
        <dbReference type="ARBA" id="ARBA00022722"/>
    </source>
</evidence>
<dbReference type="Gene3D" id="6.20.50.20">
    <property type="match status" value="1"/>
</dbReference>
<dbReference type="EMBL" id="LT981265">
    <property type="protein sequence ID" value="SPC34840.1"/>
    <property type="molecule type" value="Genomic_DNA"/>
</dbReference>
<name>A0A2K5AT70_9ARCH</name>
<dbReference type="PANTHER" id="PTHR14742:SF0">
    <property type="entry name" value="RIBONUCLEASE P PROTEIN SUBUNIT P21"/>
    <property type="match status" value="1"/>
</dbReference>
<keyword evidence="7" id="KW-0862">Zinc</keyword>
<evidence type="ECO:0000256" key="6">
    <source>
        <dbReference type="ARBA" id="ARBA00022801"/>
    </source>
</evidence>
<dbReference type="Proteomes" id="UP000236248">
    <property type="component" value="Chromosome NCAV"/>
</dbReference>
<dbReference type="AlphaFoldDB" id="A0A2K5AT70"/>
<dbReference type="KEGG" id="ncv:NCAV_1677"/>
<keyword evidence="1" id="KW-0963">Cytoplasm</keyword>
<dbReference type="PIRSF" id="PIRSF004878">
    <property type="entry name" value="RNase_P_4"/>
    <property type="match status" value="1"/>
</dbReference>
<dbReference type="GeneID" id="41595666"/>
<dbReference type="InterPro" id="IPR007175">
    <property type="entry name" value="Rpr2/Snm1/Rpp21"/>
</dbReference>
<keyword evidence="6 8" id="KW-0378">Hydrolase</keyword>
<accession>A0A2K5AT70</accession>
<keyword evidence="2" id="KW-0819">tRNA processing</keyword>
<evidence type="ECO:0000313" key="9">
    <source>
        <dbReference type="Proteomes" id="UP000236248"/>
    </source>
</evidence>
<reference evidence="9" key="1">
    <citation type="submission" date="2018-01" db="EMBL/GenBank/DDBJ databases">
        <authorList>
            <person name="Kerou L M."/>
        </authorList>
    </citation>
    <scope>NUCLEOTIDE SEQUENCE [LARGE SCALE GENOMIC DNA]</scope>
    <source>
        <strain evidence="9">SCU2</strain>
    </source>
</reference>
<dbReference type="GO" id="GO:0046872">
    <property type="term" value="F:metal ion binding"/>
    <property type="evidence" value="ECO:0007669"/>
    <property type="project" value="UniProtKB-KW"/>
</dbReference>
<proteinExistence type="predicted"/>
<dbReference type="GO" id="GO:0001682">
    <property type="term" value="P:tRNA 5'-leader removal"/>
    <property type="evidence" value="ECO:0007669"/>
    <property type="project" value="InterPro"/>
</dbReference>
<dbReference type="GO" id="GO:0030677">
    <property type="term" value="C:ribonuclease P complex"/>
    <property type="evidence" value="ECO:0007669"/>
    <property type="project" value="InterPro"/>
</dbReference>
<dbReference type="InterPro" id="IPR016432">
    <property type="entry name" value="RNP4"/>
</dbReference>
<evidence type="ECO:0000256" key="2">
    <source>
        <dbReference type="ARBA" id="ARBA00022694"/>
    </source>
</evidence>
<keyword evidence="5" id="KW-0255">Endonuclease</keyword>
<evidence type="ECO:0000256" key="5">
    <source>
        <dbReference type="ARBA" id="ARBA00022759"/>
    </source>
</evidence>
<evidence type="ECO:0000313" key="8">
    <source>
        <dbReference type="EMBL" id="SPC34840.1"/>
    </source>
</evidence>
<dbReference type="RefSeq" id="WP_103286579.1">
    <property type="nucleotide sequence ID" value="NZ_LT981265.1"/>
</dbReference>
<organism evidence="8 9">
    <name type="scientific">Candidatus Nitrosocaldus cavascurensis</name>
    <dbReference type="NCBI Taxonomy" id="2058097"/>
    <lineage>
        <taxon>Archaea</taxon>
        <taxon>Nitrososphaerota</taxon>
        <taxon>Nitrososphaeria</taxon>
        <taxon>Candidatus Nitrosocaldales</taxon>
        <taxon>Candidatus Nitrosocaldaceae</taxon>
        <taxon>Candidatus Nitrosocaldus</taxon>
    </lineage>
</organism>
<evidence type="ECO:0000256" key="4">
    <source>
        <dbReference type="ARBA" id="ARBA00022723"/>
    </source>
</evidence>
<evidence type="ECO:0000256" key="1">
    <source>
        <dbReference type="ARBA" id="ARBA00022490"/>
    </source>
</evidence>
<keyword evidence="4" id="KW-0479">Metal-binding</keyword>
<dbReference type="Pfam" id="PF04032">
    <property type="entry name" value="Rpr2"/>
    <property type="match status" value="1"/>
</dbReference>
<protein>
    <submittedName>
        <fullName evidence="8">Ribonuclease P protein component 4</fullName>
        <ecNumber evidence="8">3.1.26.5</ecNumber>
    </submittedName>
</protein>
<dbReference type="Gene3D" id="1.20.5.420">
    <property type="entry name" value="Immunoglobulin FC, subunit C"/>
    <property type="match status" value="1"/>
</dbReference>
<sequence>MEILLRNVLDTAKYDPTLAEKQAMLIRRISMRYRIRLPYEVRQLFCKRCKRLIIPGVTSRVRIGRSSIRAIRITCLHCNHIYRKIIDSKQG</sequence>
<gene>
    <name evidence="8" type="primary">RPP</name>
    <name evidence="8" type="ORF">NCAV_1677</name>
</gene>
<dbReference type="PANTHER" id="PTHR14742">
    <property type="entry name" value="RIBONUCLEASE P SUBUNIT P21"/>
    <property type="match status" value="1"/>
</dbReference>
<keyword evidence="3" id="KW-0540">Nuclease</keyword>
<dbReference type="GO" id="GO:0004526">
    <property type="term" value="F:ribonuclease P activity"/>
    <property type="evidence" value="ECO:0007669"/>
    <property type="project" value="UniProtKB-EC"/>
</dbReference>
<keyword evidence="9" id="KW-1185">Reference proteome</keyword>
<evidence type="ECO:0000256" key="7">
    <source>
        <dbReference type="ARBA" id="ARBA00022833"/>
    </source>
</evidence>